<evidence type="ECO:0000256" key="1">
    <source>
        <dbReference type="SAM" id="MobiDB-lite"/>
    </source>
</evidence>
<reference evidence="3" key="1">
    <citation type="journal article" date="2014" name="Nat. Genet.">
        <title>Genome and transcriptome of the porcine whipworm Trichuris suis.</title>
        <authorList>
            <person name="Jex A.R."/>
            <person name="Nejsum P."/>
            <person name="Schwarz E.M."/>
            <person name="Hu L."/>
            <person name="Young N.D."/>
            <person name="Hall R.S."/>
            <person name="Korhonen P.K."/>
            <person name="Liao S."/>
            <person name="Thamsborg S."/>
            <person name="Xia J."/>
            <person name="Xu P."/>
            <person name="Wang S."/>
            <person name="Scheerlinck J.P."/>
            <person name="Hofmann A."/>
            <person name="Sternberg P.W."/>
            <person name="Wang J."/>
            <person name="Gasser R.B."/>
        </authorList>
    </citation>
    <scope>NUCLEOTIDE SEQUENCE [LARGE SCALE GENOMIC DNA]</scope>
    <source>
        <strain evidence="3">DCEP-RM93F</strain>
    </source>
</reference>
<proteinExistence type="predicted"/>
<dbReference type="EMBL" id="KL368355">
    <property type="protein sequence ID" value="KFD59255.1"/>
    <property type="molecule type" value="Genomic_DNA"/>
</dbReference>
<dbReference type="Pfam" id="PF26215">
    <property type="entry name" value="HTH_animal"/>
    <property type="match status" value="1"/>
</dbReference>
<dbReference type="PANTHER" id="PTHR21301">
    <property type="entry name" value="REVERSE TRANSCRIPTASE"/>
    <property type="match status" value="1"/>
</dbReference>
<feature type="region of interest" description="Disordered" evidence="1">
    <location>
        <begin position="156"/>
        <end position="179"/>
    </location>
</feature>
<accession>A0A085MPV9</accession>
<organism evidence="3">
    <name type="scientific">Trichuris suis</name>
    <name type="common">pig whipworm</name>
    <dbReference type="NCBI Taxonomy" id="68888"/>
    <lineage>
        <taxon>Eukaryota</taxon>
        <taxon>Metazoa</taxon>
        <taxon>Ecdysozoa</taxon>
        <taxon>Nematoda</taxon>
        <taxon>Enoplea</taxon>
        <taxon>Dorylaimia</taxon>
        <taxon>Trichinellida</taxon>
        <taxon>Trichuridae</taxon>
        <taxon>Trichuris</taxon>
    </lineage>
</organism>
<sequence>MVDRAVTIRDPEFLNSVLHHIATALQKNGYPQNFMTSTITRRLHTPSDRLHVEGGSSPVITIPYYCGLGEQLQRLGRQHGYRVYFKSSPNLRSLVRSDKIKFPIEERPGVVYEVKCGCNASCIGETGNTLLDRFGEHMKALNSYRTAEEELNGTYRKRRGRPRTIPPLQAMEKAKNSSA</sequence>
<dbReference type="InterPro" id="IPR058912">
    <property type="entry name" value="HTH_animal"/>
</dbReference>
<gene>
    <name evidence="3" type="ORF">M514_28566</name>
</gene>
<dbReference type="AlphaFoldDB" id="A0A085MPV9"/>
<evidence type="ECO:0000313" key="3">
    <source>
        <dbReference type="EMBL" id="KFD59255.1"/>
    </source>
</evidence>
<dbReference type="Proteomes" id="UP000030758">
    <property type="component" value="Unassembled WGS sequence"/>
</dbReference>
<evidence type="ECO:0000259" key="2">
    <source>
        <dbReference type="Pfam" id="PF26215"/>
    </source>
</evidence>
<feature type="non-terminal residue" evidence="3">
    <location>
        <position position="179"/>
    </location>
</feature>
<name>A0A085MPV9_9BILA</name>
<feature type="domain" description="Helix-turn-helix" evidence="2">
    <location>
        <begin position="1"/>
        <end position="39"/>
    </location>
</feature>
<protein>
    <recommendedName>
        <fullName evidence="2">Helix-turn-helix domain-containing protein</fullName>
    </recommendedName>
</protein>
<dbReference type="PANTHER" id="PTHR21301:SF11">
    <property type="entry name" value="GIY-YIG DOMAIN-CONTAINING PROTEIN"/>
    <property type="match status" value="1"/>
</dbReference>